<reference evidence="6" key="2">
    <citation type="submission" date="2020-09" db="EMBL/GenBank/DDBJ databases">
        <authorList>
            <person name="Sun Q."/>
            <person name="Zhou Y."/>
        </authorList>
    </citation>
    <scope>NUCLEOTIDE SEQUENCE</scope>
    <source>
        <strain evidence="6">CGMCC 4.7312</strain>
    </source>
</reference>
<sequence>MTAVHVRTENQVMYLLLDGGATMNSLIPSTLDDFERALDAAEVDEDLRAVVVTGAGEKAFSVGMDITFLESCFADVHGVFLPFLDRLHALLRRIELLPVPVIARVNGLARAGGFELLLACDLVVAAENARVGDIHLQFGVPPGAGASQRAARKLGDQKAKALLLTSLWLDGPTMVEWGLAFSAVPRERLDDEVERLVAAVRGRSRPAIAVTKLAVGAAQNLTLEEGLRYERELFEKMQVSAADADEGFRAYVERRDPHWGSADVRQLR</sequence>
<evidence type="ECO:0000256" key="4">
    <source>
        <dbReference type="ARBA" id="ARBA00023717"/>
    </source>
</evidence>
<comment type="catalytic activity">
    <reaction evidence="3">
        <text>a (3S)-3-hydroxyacyl-CoA = a (2E)-enoyl-CoA + H2O</text>
        <dbReference type="Rhea" id="RHEA:16105"/>
        <dbReference type="ChEBI" id="CHEBI:15377"/>
        <dbReference type="ChEBI" id="CHEBI:57318"/>
        <dbReference type="ChEBI" id="CHEBI:58856"/>
        <dbReference type="EC" id="4.2.1.17"/>
    </reaction>
</comment>
<evidence type="ECO:0000313" key="6">
    <source>
        <dbReference type="EMBL" id="GGM54883.1"/>
    </source>
</evidence>
<keyword evidence="2" id="KW-0456">Lyase</keyword>
<dbReference type="InterPro" id="IPR029045">
    <property type="entry name" value="ClpP/crotonase-like_dom_sf"/>
</dbReference>
<dbReference type="RefSeq" id="WP_189047487.1">
    <property type="nucleotide sequence ID" value="NZ_BMNB01000024.1"/>
</dbReference>
<name>A0A917X246_9ACTN</name>
<organism evidence="6 7">
    <name type="scientific">Micromonospora sonchi</name>
    <dbReference type="NCBI Taxonomy" id="1763543"/>
    <lineage>
        <taxon>Bacteria</taxon>
        <taxon>Bacillati</taxon>
        <taxon>Actinomycetota</taxon>
        <taxon>Actinomycetes</taxon>
        <taxon>Micromonosporales</taxon>
        <taxon>Micromonosporaceae</taxon>
        <taxon>Micromonospora</taxon>
    </lineage>
</organism>
<dbReference type="Gene3D" id="3.90.226.10">
    <property type="entry name" value="2-enoyl-CoA Hydratase, Chain A, domain 1"/>
    <property type="match status" value="1"/>
</dbReference>
<proteinExistence type="inferred from homology"/>
<dbReference type="InterPro" id="IPR014748">
    <property type="entry name" value="Enoyl-CoA_hydra_C"/>
</dbReference>
<evidence type="ECO:0000256" key="5">
    <source>
        <dbReference type="RuleBase" id="RU003707"/>
    </source>
</evidence>
<dbReference type="PANTHER" id="PTHR11941">
    <property type="entry name" value="ENOYL-COA HYDRATASE-RELATED"/>
    <property type="match status" value="1"/>
</dbReference>
<dbReference type="EMBL" id="BMNB01000024">
    <property type="protein sequence ID" value="GGM54883.1"/>
    <property type="molecule type" value="Genomic_DNA"/>
</dbReference>
<dbReference type="PANTHER" id="PTHR11941:SF54">
    <property type="entry name" value="ENOYL-COA HYDRATASE, MITOCHONDRIAL"/>
    <property type="match status" value="1"/>
</dbReference>
<evidence type="ECO:0000256" key="3">
    <source>
        <dbReference type="ARBA" id="ARBA00023709"/>
    </source>
</evidence>
<dbReference type="CDD" id="cd06558">
    <property type="entry name" value="crotonase-like"/>
    <property type="match status" value="1"/>
</dbReference>
<evidence type="ECO:0000256" key="1">
    <source>
        <dbReference type="ARBA" id="ARBA00005254"/>
    </source>
</evidence>
<evidence type="ECO:0000313" key="7">
    <source>
        <dbReference type="Proteomes" id="UP000608890"/>
    </source>
</evidence>
<dbReference type="InterPro" id="IPR001753">
    <property type="entry name" value="Enoyl-CoA_hydra/iso"/>
</dbReference>
<comment type="catalytic activity">
    <reaction evidence="4">
        <text>a 4-saturated-(3S)-3-hydroxyacyl-CoA = a (3E)-enoyl-CoA + H2O</text>
        <dbReference type="Rhea" id="RHEA:20724"/>
        <dbReference type="ChEBI" id="CHEBI:15377"/>
        <dbReference type="ChEBI" id="CHEBI:58521"/>
        <dbReference type="ChEBI" id="CHEBI:137480"/>
        <dbReference type="EC" id="4.2.1.17"/>
    </reaction>
</comment>
<dbReference type="SUPFAM" id="SSF52096">
    <property type="entry name" value="ClpP/crotonase"/>
    <property type="match status" value="1"/>
</dbReference>
<comment type="caution">
    <text evidence="6">The sequence shown here is derived from an EMBL/GenBank/DDBJ whole genome shotgun (WGS) entry which is preliminary data.</text>
</comment>
<gene>
    <name evidence="6" type="ORF">GCM10011608_44740</name>
</gene>
<dbReference type="Gene3D" id="1.10.12.10">
    <property type="entry name" value="Lyase 2-enoyl-coa Hydratase, Chain A, domain 2"/>
    <property type="match status" value="1"/>
</dbReference>
<dbReference type="AlphaFoldDB" id="A0A917X246"/>
<comment type="similarity">
    <text evidence="1 5">Belongs to the enoyl-CoA hydratase/isomerase family.</text>
</comment>
<reference evidence="6" key="1">
    <citation type="journal article" date="2014" name="Int. J. Syst. Evol. Microbiol.">
        <title>Complete genome sequence of Corynebacterium casei LMG S-19264T (=DSM 44701T), isolated from a smear-ripened cheese.</title>
        <authorList>
            <consortium name="US DOE Joint Genome Institute (JGI-PGF)"/>
            <person name="Walter F."/>
            <person name="Albersmeier A."/>
            <person name="Kalinowski J."/>
            <person name="Ruckert C."/>
        </authorList>
    </citation>
    <scope>NUCLEOTIDE SEQUENCE</scope>
    <source>
        <strain evidence="6">CGMCC 4.7312</strain>
    </source>
</reference>
<keyword evidence="7" id="KW-1185">Reference proteome</keyword>
<dbReference type="Proteomes" id="UP000608890">
    <property type="component" value="Unassembled WGS sequence"/>
</dbReference>
<dbReference type="GO" id="GO:0004300">
    <property type="term" value="F:enoyl-CoA hydratase activity"/>
    <property type="evidence" value="ECO:0007669"/>
    <property type="project" value="UniProtKB-EC"/>
</dbReference>
<dbReference type="GO" id="GO:0006635">
    <property type="term" value="P:fatty acid beta-oxidation"/>
    <property type="evidence" value="ECO:0007669"/>
    <property type="project" value="TreeGrafter"/>
</dbReference>
<accession>A0A917X246</accession>
<evidence type="ECO:0000256" key="2">
    <source>
        <dbReference type="ARBA" id="ARBA00023239"/>
    </source>
</evidence>
<protein>
    <submittedName>
        <fullName evidence="6">Enoyl-CoA hydratase</fullName>
    </submittedName>
</protein>
<dbReference type="Pfam" id="PF00378">
    <property type="entry name" value="ECH_1"/>
    <property type="match status" value="1"/>
</dbReference>
<dbReference type="InterPro" id="IPR018376">
    <property type="entry name" value="Enoyl-CoA_hyd/isom_CS"/>
</dbReference>
<dbReference type="PROSITE" id="PS00166">
    <property type="entry name" value="ENOYL_COA_HYDRATASE"/>
    <property type="match status" value="1"/>
</dbReference>